<dbReference type="InterPro" id="IPR050399">
    <property type="entry name" value="HPr"/>
</dbReference>
<evidence type="ECO:0000256" key="4">
    <source>
        <dbReference type="ARBA" id="ARBA00022490"/>
    </source>
</evidence>
<dbReference type="EMBL" id="DVHF01000035">
    <property type="protein sequence ID" value="HIR56581.1"/>
    <property type="molecule type" value="Genomic_DNA"/>
</dbReference>
<dbReference type="Gene3D" id="3.30.1340.10">
    <property type="entry name" value="HPr-like"/>
    <property type="match status" value="1"/>
</dbReference>
<feature type="domain" description="HPr" evidence="6">
    <location>
        <begin position="1"/>
        <end position="85"/>
    </location>
</feature>
<dbReference type="PROSITE" id="PS51350">
    <property type="entry name" value="PTS_HPR_DOM"/>
    <property type="match status" value="1"/>
</dbReference>
<keyword evidence="4" id="KW-0963">Cytoplasm</keyword>
<evidence type="ECO:0000256" key="5">
    <source>
        <dbReference type="ARBA" id="ARBA00022683"/>
    </source>
</evidence>
<sequence length="85" mass="9609">MKEFTYQIREQNGIHARPAAQLVKEAQKFSSDLTVEKDGRSANLKKLFALMALNVRCGDKVVLSVSGPDEQNAMQSLKTFFQEYL</sequence>
<gene>
    <name evidence="7" type="ORF">IAA54_02850</name>
</gene>
<reference evidence="7" key="2">
    <citation type="journal article" date="2021" name="PeerJ">
        <title>Extensive microbial diversity within the chicken gut microbiome revealed by metagenomics and culture.</title>
        <authorList>
            <person name="Gilroy R."/>
            <person name="Ravi A."/>
            <person name="Getino M."/>
            <person name="Pursley I."/>
            <person name="Horton D.L."/>
            <person name="Alikhan N.F."/>
            <person name="Baker D."/>
            <person name="Gharbi K."/>
            <person name="Hall N."/>
            <person name="Watson M."/>
            <person name="Adriaenssens E.M."/>
            <person name="Foster-Nyarko E."/>
            <person name="Jarju S."/>
            <person name="Secka A."/>
            <person name="Antonio M."/>
            <person name="Oren A."/>
            <person name="Chaudhuri R.R."/>
            <person name="La Ragione R."/>
            <person name="Hildebrand F."/>
            <person name="Pallen M.J."/>
        </authorList>
    </citation>
    <scope>NUCLEOTIDE SEQUENCE</scope>
    <source>
        <strain evidence="7">ChiSjej1B19-7085</strain>
    </source>
</reference>
<comment type="function">
    <text evidence="1">General (non sugar-specific) component of the phosphoenolpyruvate-dependent sugar phosphotransferase system (sugar PTS). This major carbohydrate active-transport system catalyzes the phosphorylation of incoming sugar substrates concomitantly with their translocation across the cell membrane. The phosphoryl group from phosphoenolpyruvate (PEP) is transferred to the phosphoryl carrier protein HPr by enzyme I. Phospho-HPr then transfers it to the PTS EIIA domain.</text>
</comment>
<dbReference type="InterPro" id="IPR001020">
    <property type="entry name" value="PTS_HPr_His_P_site"/>
</dbReference>
<dbReference type="AlphaFoldDB" id="A0A9D1DPG3"/>
<evidence type="ECO:0000259" key="6">
    <source>
        <dbReference type="PROSITE" id="PS51350"/>
    </source>
</evidence>
<evidence type="ECO:0000256" key="3">
    <source>
        <dbReference type="ARBA" id="ARBA00020422"/>
    </source>
</evidence>
<organism evidence="7 8">
    <name type="scientific">Candidatus Gallacutalibacter pullicola</name>
    <dbReference type="NCBI Taxonomy" id="2840830"/>
    <lineage>
        <taxon>Bacteria</taxon>
        <taxon>Bacillati</taxon>
        <taxon>Bacillota</taxon>
        <taxon>Clostridia</taxon>
        <taxon>Eubacteriales</taxon>
        <taxon>Candidatus Gallacutalibacter</taxon>
    </lineage>
</organism>
<dbReference type="NCBIfam" id="TIGR01003">
    <property type="entry name" value="PTS_HPr_family"/>
    <property type="match status" value="1"/>
</dbReference>
<name>A0A9D1DPG3_9FIRM</name>
<comment type="caution">
    <text evidence="7">The sequence shown here is derived from an EMBL/GenBank/DDBJ whole genome shotgun (WGS) entry which is preliminary data.</text>
</comment>
<dbReference type="PANTHER" id="PTHR33705">
    <property type="entry name" value="PHOSPHOCARRIER PROTEIN HPR"/>
    <property type="match status" value="1"/>
</dbReference>
<protein>
    <recommendedName>
        <fullName evidence="3">Phosphocarrier protein HPr</fullName>
    </recommendedName>
</protein>
<evidence type="ECO:0000313" key="8">
    <source>
        <dbReference type="Proteomes" id="UP000886785"/>
    </source>
</evidence>
<dbReference type="PANTHER" id="PTHR33705:SF2">
    <property type="entry name" value="PHOSPHOCARRIER PROTEIN NPR"/>
    <property type="match status" value="1"/>
</dbReference>
<evidence type="ECO:0000256" key="2">
    <source>
        <dbReference type="ARBA" id="ARBA00004496"/>
    </source>
</evidence>
<dbReference type="InterPro" id="IPR035895">
    <property type="entry name" value="HPr-like_sf"/>
</dbReference>
<reference evidence="7" key="1">
    <citation type="submission" date="2020-10" db="EMBL/GenBank/DDBJ databases">
        <authorList>
            <person name="Gilroy R."/>
        </authorList>
    </citation>
    <scope>NUCLEOTIDE SEQUENCE</scope>
    <source>
        <strain evidence="7">ChiSjej1B19-7085</strain>
    </source>
</reference>
<dbReference type="Pfam" id="PF00381">
    <property type="entry name" value="PTS-HPr"/>
    <property type="match status" value="1"/>
</dbReference>
<evidence type="ECO:0000256" key="1">
    <source>
        <dbReference type="ARBA" id="ARBA00003681"/>
    </source>
</evidence>
<dbReference type="PROSITE" id="PS00369">
    <property type="entry name" value="PTS_HPR_HIS"/>
    <property type="match status" value="1"/>
</dbReference>
<dbReference type="GO" id="GO:0009401">
    <property type="term" value="P:phosphoenolpyruvate-dependent sugar phosphotransferase system"/>
    <property type="evidence" value="ECO:0007669"/>
    <property type="project" value="UniProtKB-KW"/>
</dbReference>
<keyword evidence="5" id="KW-0598">Phosphotransferase system</keyword>
<evidence type="ECO:0000313" key="7">
    <source>
        <dbReference type="EMBL" id="HIR56581.1"/>
    </source>
</evidence>
<comment type="subcellular location">
    <subcellularLocation>
        <location evidence="2">Cytoplasm</location>
    </subcellularLocation>
</comment>
<dbReference type="InterPro" id="IPR000032">
    <property type="entry name" value="HPr-like"/>
</dbReference>
<proteinExistence type="predicted"/>
<dbReference type="CDD" id="cd00367">
    <property type="entry name" value="PTS-HPr_like"/>
    <property type="match status" value="1"/>
</dbReference>
<accession>A0A9D1DPG3</accession>
<dbReference type="GO" id="GO:0005737">
    <property type="term" value="C:cytoplasm"/>
    <property type="evidence" value="ECO:0007669"/>
    <property type="project" value="UniProtKB-SubCell"/>
</dbReference>
<dbReference type="SUPFAM" id="SSF55594">
    <property type="entry name" value="HPr-like"/>
    <property type="match status" value="1"/>
</dbReference>
<dbReference type="Proteomes" id="UP000886785">
    <property type="component" value="Unassembled WGS sequence"/>
</dbReference>
<dbReference type="PRINTS" id="PR00107">
    <property type="entry name" value="PHOSPHOCPHPR"/>
</dbReference>